<sequence>MRNKRAYIWGLCSKIVPSAIQLIANMILARLLSPSDFGTIGVLTIIFTLANVLVDSGLGGSLIKEELISKRDCSTIGSFSLGISVILYLCLYVGAPNIEQYFNIPDLTLIIRLLSLTFIISAIGLVPKTILVRNLRFGTLCLITIVGALGASLVSIIMAISNLGVFSLVAFQLVNVLVTTIIALGVTRYSVSLYFSLKSFKRLISFGLFTTITSVIDTIYENLLTTLIGKYINVAQAGYLFQAKRLEEAMTTSVALTITNVSFPIMTKLKEDISQFKVEAISLMRTVVLLIFPLLFTVILFSELLVTFILGKEWLPAAFYLSVLMWAGMILIIESLLRSFIKSLCAVKELMYITLFKRALGIFIIVSTLIITPRLAIYGYVISCFIGLLANIYIYSVVIKTSIIVIWGTIIKIVIPAALYFIVAKLLCGMLDETFQYALSCILLLGIYYAIVTCFLYKNRNVAK</sequence>
<keyword evidence="3" id="KW-1003">Cell membrane</keyword>
<evidence type="ECO:0000256" key="2">
    <source>
        <dbReference type="ARBA" id="ARBA00007430"/>
    </source>
</evidence>
<dbReference type="Pfam" id="PF13440">
    <property type="entry name" value="Polysacc_synt_3"/>
    <property type="match status" value="1"/>
</dbReference>
<feature type="transmembrane region" description="Helical" evidence="7">
    <location>
        <begin position="287"/>
        <end position="311"/>
    </location>
</feature>
<feature type="transmembrane region" description="Helical" evidence="7">
    <location>
        <begin position="377"/>
        <end position="396"/>
    </location>
</feature>
<feature type="transmembrane region" description="Helical" evidence="7">
    <location>
        <begin position="249"/>
        <end position="266"/>
    </location>
</feature>
<dbReference type="PATRIC" id="fig|329854.7.peg.4080"/>
<feature type="transmembrane region" description="Helical" evidence="7">
    <location>
        <begin position="40"/>
        <end position="63"/>
    </location>
</feature>
<comment type="subcellular location">
    <subcellularLocation>
        <location evidence="1">Cell membrane</location>
        <topology evidence="1">Multi-pass membrane protein</topology>
    </subcellularLocation>
</comment>
<keyword evidence="6 7" id="KW-0472">Membrane</keyword>
<protein>
    <submittedName>
        <fullName evidence="8">Polysaccharide biosynthesis protein</fullName>
    </submittedName>
</protein>
<feature type="transmembrane region" description="Helical" evidence="7">
    <location>
        <begin position="435"/>
        <end position="457"/>
    </location>
</feature>
<evidence type="ECO:0000256" key="6">
    <source>
        <dbReference type="ARBA" id="ARBA00023136"/>
    </source>
</evidence>
<evidence type="ECO:0000256" key="4">
    <source>
        <dbReference type="ARBA" id="ARBA00022692"/>
    </source>
</evidence>
<proteinExistence type="inferred from homology"/>
<evidence type="ECO:0000313" key="8">
    <source>
        <dbReference type="EMBL" id="KXT44163.1"/>
    </source>
</evidence>
<dbReference type="RefSeq" id="WP_061437570.1">
    <property type="nucleotide sequence ID" value="NZ_KQ968734.1"/>
</dbReference>
<keyword evidence="5 7" id="KW-1133">Transmembrane helix</keyword>
<organism evidence="8">
    <name type="scientific">Bacteroides intestinalis</name>
    <dbReference type="NCBI Taxonomy" id="329854"/>
    <lineage>
        <taxon>Bacteria</taxon>
        <taxon>Pseudomonadati</taxon>
        <taxon>Bacteroidota</taxon>
        <taxon>Bacteroidia</taxon>
        <taxon>Bacteroidales</taxon>
        <taxon>Bacteroidaceae</taxon>
        <taxon>Bacteroides</taxon>
    </lineage>
</organism>
<feature type="transmembrane region" description="Helical" evidence="7">
    <location>
        <begin position="349"/>
        <end position="371"/>
    </location>
</feature>
<evidence type="ECO:0000256" key="1">
    <source>
        <dbReference type="ARBA" id="ARBA00004651"/>
    </source>
</evidence>
<feature type="transmembrane region" description="Helical" evidence="7">
    <location>
        <begin position="403"/>
        <end position="423"/>
    </location>
</feature>
<dbReference type="GO" id="GO:0005886">
    <property type="term" value="C:plasma membrane"/>
    <property type="evidence" value="ECO:0007669"/>
    <property type="project" value="UniProtKB-SubCell"/>
</dbReference>
<comment type="caution">
    <text evidence="8">The sequence shown here is derived from an EMBL/GenBank/DDBJ whole genome shotgun (WGS) entry which is preliminary data.</text>
</comment>
<feature type="transmembrane region" description="Helical" evidence="7">
    <location>
        <begin position="166"/>
        <end position="191"/>
    </location>
</feature>
<reference evidence="8 9" key="1">
    <citation type="submission" date="2016-02" db="EMBL/GenBank/DDBJ databases">
        <authorList>
            <person name="Wen L."/>
            <person name="He K."/>
            <person name="Yang H."/>
        </authorList>
    </citation>
    <scope>NUCLEOTIDE SEQUENCE [LARGE SCALE GENOMIC DNA]</scope>
    <source>
        <strain evidence="8 9">KLE1704</strain>
    </source>
</reference>
<dbReference type="Proteomes" id="UP000070319">
    <property type="component" value="Unassembled WGS sequence"/>
</dbReference>
<feature type="transmembrane region" description="Helical" evidence="7">
    <location>
        <begin position="75"/>
        <end position="95"/>
    </location>
</feature>
<evidence type="ECO:0000313" key="9">
    <source>
        <dbReference type="Proteomes" id="UP000070319"/>
    </source>
</evidence>
<dbReference type="InterPro" id="IPR050833">
    <property type="entry name" value="Poly_Biosynth_Transport"/>
</dbReference>
<comment type="similarity">
    <text evidence="2">Belongs to the polysaccharide synthase family.</text>
</comment>
<name>A0A139KY80_9BACE</name>
<feature type="transmembrane region" description="Helical" evidence="7">
    <location>
        <begin position="107"/>
        <end position="125"/>
    </location>
</feature>
<keyword evidence="4 7" id="KW-0812">Transmembrane</keyword>
<dbReference type="AlphaFoldDB" id="A0A139KY80"/>
<evidence type="ECO:0000256" key="7">
    <source>
        <dbReference type="SAM" id="Phobius"/>
    </source>
</evidence>
<feature type="transmembrane region" description="Helical" evidence="7">
    <location>
        <begin position="7"/>
        <end position="28"/>
    </location>
</feature>
<dbReference type="PANTHER" id="PTHR30250">
    <property type="entry name" value="PST FAMILY PREDICTED COLANIC ACID TRANSPORTER"/>
    <property type="match status" value="1"/>
</dbReference>
<dbReference type="EMBL" id="LTDF01000152">
    <property type="protein sequence ID" value="KXT44163.1"/>
    <property type="molecule type" value="Genomic_DNA"/>
</dbReference>
<feature type="transmembrane region" description="Helical" evidence="7">
    <location>
        <begin position="317"/>
        <end position="337"/>
    </location>
</feature>
<dbReference type="CDD" id="cd13127">
    <property type="entry name" value="MATE_tuaB_like"/>
    <property type="match status" value="1"/>
</dbReference>
<accession>A0A139KY80</accession>
<gene>
    <name evidence="8" type="ORF">HMPREF2531_04013</name>
</gene>
<evidence type="ECO:0000256" key="5">
    <source>
        <dbReference type="ARBA" id="ARBA00022989"/>
    </source>
</evidence>
<feature type="transmembrane region" description="Helical" evidence="7">
    <location>
        <begin position="203"/>
        <end position="220"/>
    </location>
</feature>
<feature type="transmembrane region" description="Helical" evidence="7">
    <location>
        <begin position="137"/>
        <end position="160"/>
    </location>
</feature>
<evidence type="ECO:0000256" key="3">
    <source>
        <dbReference type="ARBA" id="ARBA00022475"/>
    </source>
</evidence>
<dbReference type="PANTHER" id="PTHR30250:SF10">
    <property type="entry name" value="LIPOPOLYSACCHARIDE BIOSYNTHESIS PROTEIN WZXC"/>
    <property type="match status" value="1"/>
</dbReference>